<proteinExistence type="predicted"/>
<gene>
    <name evidence="1" type="ORF">STAS_18026</name>
</gene>
<accession>A0A5A7Q8K7</accession>
<comment type="caution">
    <text evidence="1">The sequence shown here is derived from an EMBL/GenBank/DDBJ whole genome shotgun (WGS) entry which is preliminary data.</text>
</comment>
<evidence type="ECO:0000313" key="2">
    <source>
        <dbReference type="Proteomes" id="UP000325081"/>
    </source>
</evidence>
<dbReference type="EMBL" id="BKCP01006072">
    <property type="protein sequence ID" value="GER41312.1"/>
    <property type="molecule type" value="Genomic_DNA"/>
</dbReference>
<dbReference type="Proteomes" id="UP000325081">
    <property type="component" value="Unassembled WGS sequence"/>
</dbReference>
<evidence type="ECO:0000313" key="1">
    <source>
        <dbReference type="EMBL" id="GER41312.1"/>
    </source>
</evidence>
<protein>
    <submittedName>
        <fullName evidence="1">Phox-associated domain</fullName>
    </submittedName>
</protein>
<name>A0A5A7Q8K7_STRAF</name>
<organism evidence="1 2">
    <name type="scientific">Striga asiatica</name>
    <name type="common">Asiatic witchweed</name>
    <name type="synonym">Buchnera asiatica</name>
    <dbReference type="NCBI Taxonomy" id="4170"/>
    <lineage>
        <taxon>Eukaryota</taxon>
        <taxon>Viridiplantae</taxon>
        <taxon>Streptophyta</taxon>
        <taxon>Embryophyta</taxon>
        <taxon>Tracheophyta</taxon>
        <taxon>Spermatophyta</taxon>
        <taxon>Magnoliopsida</taxon>
        <taxon>eudicotyledons</taxon>
        <taxon>Gunneridae</taxon>
        <taxon>Pentapetalae</taxon>
        <taxon>asterids</taxon>
        <taxon>lamiids</taxon>
        <taxon>Lamiales</taxon>
        <taxon>Orobanchaceae</taxon>
        <taxon>Buchnereae</taxon>
        <taxon>Striga</taxon>
    </lineage>
</organism>
<reference evidence="2" key="1">
    <citation type="journal article" date="2019" name="Curr. Biol.">
        <title>Genome Sequence of Striga asiatica Provides Insight into the Evolution of Plant Parasitism.</title>
        <authorList>
            <person name="Yoshida S."/>
            <person name="Kim S."/>
            <person name="Wafula E.K."/>
            <person name="Tanskanen J."/>
            <person name="Kim Y.M."/>
            <person name="Honaas L."/>
            <person name="Yang Z."/>
            <person name="Spallek T."/>
            <person name="Conn C.E."/>
            <person name="Ichihashi Y."/>
            <person name="Cheong K."/>
            <person name="Cui S."/>
            <person name="Der J.P."/>
            <person name="Gundlach H."/>
            <person name="Jiao Y."/>
            <person name="Hori C."/>
            <person name="Ishida J.K."/>
            <person name="Kasahara H."/>
            <person name="Kiba T."/>
            <person name="Kim M.S."/>
            <person name="Koo N."/>
            <person name="Laohavisit A."/>
            <person name="Lee Y.H."/>
            <person name="Lumba S."/>
            <person name="McCourt P."/>
            <person name="Mortimer J.C."/>
            <person name="Mutuku J.M."/>
            <person name="Nomura T."/>
            <person name="Sasaki-Sekimoto Y."/>
            <person name="Seto Y."/>
            <person name="Wang Y."/>
            <person name="Wakatake T."/>
            <person name="Sakakibara H."/>
            <person name="Demura T."/>
            <person name="Yamaguchi S."/>
            <person name="Yoneyama K."/>
            <person name="Manabe R.I."/>
            <person name="Nelson D.C."/>
            <person name="Schulman A.H."/>
            <person name="Timko M.P."/>
            <person name="dePamphilis C.W."/>
            <person name="Choi D."/>
            <person name="Shirasu K."/>
        </authorList>
    </citation>
    <scope>NUCLEOTIDE SEQUENCE [LARGE SCALE GENOMIC DNA]</scope>
    <source>
        <strain evidence="2">cv. UVA1</strain>
    </source>
</reference>
<keyword evidence="2" id="KW-1185">Reference proteome</keyword>
<dbReference type="AlphaFoldDB" id="A0A5A7Q8K7"/>
<sequence length="164" mass="17938">MDTSSFQAVHLLQHTAGVDSHRTRSRHRTSVAVASRRSMPLHSIVTFSRRDSSSPARCLVYVRRIDASSPSTRTYLRLPSITASQSRRPPPRLFSSVSRRVASPPRHFGSVSRQPLCCLASVSGCLWSEFSFIGGGAQTPSSTRCKVDPSSYGGGVWMLCREGA</sequence>